<evidence type="ECO:0000313" key="3">
    <source>
        <dbReference type="Proteomes" id="UP001140453"/>
    </source>
</evidence>
<dbReference type="EMBL" id="JAPEVB010000006">
    <property type="protein sequence ID" value="KAJ4386264.1"/>
    <property type="molecule type" value="Genomic_DNA"/>
</dbReference>
<comment type="caution">
    <text evidence="2">The sequence shown here is derived from an EMBL/GenBank/DDBJ whole genome shotgun (WGS) entry which is preliminary data.</text>
</comment>
<keyword evidence="3" id="KW-1185">Reference proteome</keyword>
<dbReference type="OrthoDB" id="1658288at2759"/>
<dbReference type="PANTHER" id="PTHR10039:SF5">
    <property type="entry name" value="NACHT DOMAIN-CONTAINING PROTEIN"/>
    <property type="match status" value="1"/>
</dbReference>
<evidence type="ECO:0000313" key="2">
    <source>
        <dbReference type="EMBL" id="KAJ4386264.1"/>
    </source>
</evidence>
<proteinExistence type="predicted"/>
<gene>
    <name evidence="2" type="ORF">N0V93_009157</name>
</gene>
<feature type="region of interest" description="Disordered" evidence="1">
    <location>
        <begin position="658"/>
        <end position="689"/>
    </location>
</feature>
<dbReference type="AlphaFoldDB" id="A0A9W9CTJ0"/>
<sequence>MDGRFATIEDNASNSFEWIFDSSKTKLVEWLAHGKGLFWIQGNVDGLRLQEHNGSDIEIYCKNTILDQDSKVRPLLRPLVPEIVRRAEGVFIWVKYALQGLVTAAIQGRDEEQLLFMLDSTPTDLVEYYASVIRRIRHEDRRAAYVLFQLVRSRLEGQWLDSMDVIFAHAVWNSENFTDAQTSFKTLMSTWLVDSLKMRYRAGSFHLPEERSHRFVRNRYLVNRFGNSIGYEHQKDKIAQLSGGLLHATRPPVASKSKDMLEWHLNEQVTLGNIPSRTATAMKPLMTYFTEEDQQPVWVEPSHQTVDDFIQRPDFKTLMLGGEAEFFHESRYTWLAKVFLVQGLMYDAGRMCMLSEMTTGRSMVTFIDSVPKAVWKEMYENDTARGDKKIDTKIDSPLRFAVINGLTLYLEDALRIDTNIFNITKEELILVAPIGTETRKESSKEGRWRTVTEGEEYLQRHLDTTQLIVGRGYHPGKTRAAYLRILWIIGARTIMKDRIVLREQHYERWPMHATEAKAVLLMKLGQDPDAQLSGLKTRIVEGQWNAAVKWRPMHVAGLDFTKKLHEAGADLNGADGQGNTPLDWLLGPWDTGKGRKLRGLAHRLVEDVDFDAERARWGKIAYLIKNGGIARSTPGQVWHSFTSRHAEQLPRQSVSIVKRHGPGDPQDSAVNLGEPVSKDKDGNLSSRLTGNTHIATGFSDMVTRKEAGETVTYTNLGDDGNLLENYFEDLQLAVTHCSGLAVESSEPEIRKEKRAFWWNARG</sequence>
<reference evidence="2" key="1">
    <citation type="submission" date="2022-10" db="EMBL/GenBank/DDBJ databases">
        <title>Tapping the CABI collections for fungal endophytes: first genome assemblies for Collariella, Neodidymelliopsis, Ascochyta clinopodiicola, Didymella pomorum, Didymosphaeria variabile, Neocosmospora piperis and Neocucurbitaria cava.</title>
        <authorList>
            <person name="Hill R."/>
        </authorList>
    </citation>
    <scope>NUCLEOTIDE SEQUENCE</scope>
    <source>
        <strain evidence="2">IMI 355082</strain>
    </source>
</reference>
<name>A0A9W9CTJ0_9PEZI</name>
<accession>A0A9W9CTJ0</accession>
<evidence type="ECO:0000256" key="1">
    <source>
        <dbReference type="SAM" id="MobiDB-lite"/>
    </source>
</evidence>
<protein>
    <submittedName>
        <fullName evidence="2">Uncharacterized protein</fullName>
    </submittedName>
</protein>
<dbReference type="PANTHER" id="PTHR10039">
    <property type="entry name" value="AMELOGENIN"/>
    <property type="match status" value="1"/>
</dbReference>
<dbReference type="Proteomes" id="UP001140453">
    <property type="component" value="Unassembled WGS sequence"/>
</dbReference>
<organism evidence="2 3">
    <name type="scientific">Gnomoniopsis smithogilvyi</name>
    <dbReference type="NCBI Taxonomy" id="1191159"/>
    <lineage>
        <taxon>Eukaryota</taxon>
        <taxon>Fungi</taxon>
        <taxon>Dikarya</taxon>
        <taxon>Ascomycota</taxon>
        <taxon>Pezizomycotina</taxon>
        <taxon>Sordariomycetes</taxon>
        <taxon>Sordariomycetidae</taxon>
        <taxon>Diaporthales</taxon>
        <taxon>Gnomoniaceae</taxon>
        <taxon>Gnomoniopsis</taxon>
    </lineage>
</organism>